<dbReference type="PATRIC" id="fig|1217698.3.peg.2752"/>
<evidence type="ECO:0000256" key="9">
    <source>
        <dbReference type="RuleBase" id="RU003357"/>
    </source>
</evidence>
<dbReference type="PANTHER" id="PTHR30069:SF42">
    <property type="entry name" value="FERRIC AEROBACTIN RECEPTOR"/>
    <property type="match status" value="1"/>
</dbReference>
<dbReference type="Gene3D" id="2.170.130.10">
    <property type="entry name" value="TonB-dependent receptor, plug domain"/>
    <property type="match status" value="1"/>
</dbReference>
<evidence type="ECO:0000256" key="10">
    <source>
        <dbReference type="SAM" id="SignalP"/>
    </source>
</evidence>
<keyword evidence="4 8" id="KW-0812">Transmembrane</keyword>
<reference evidence="13 14" key="1">
    <citation type="submission" date="2013-02" db="EMBL/GenBank/DDBJ databases">
        <title>The Genome Sequence of Acinetobacter sp. NIPH 3623.</title>
        <authorList>
            <consortium name="The Broad Institute Genome Sequencing Platform"/>
            <consortium name="The Broad Institute Genome Sequencing Center for Infectious Disease"/>
            <person name="Cerqueira G."/>
            <person name="Feldgarden M."/>
            <person name="Courvalin P."/>
            <person name="Perichon B."/>
            <person name="Grillot-Courvalin C."/>
            <person name="Clermont D."/>
            <person name="Rocha E."/>
            <person name="Yoon E.-J."/>
            <person name="Nemec A."/>
            <person name="Walker B."/>
            <person name="Young S.K."/>
            <person name="Zeng Q."/>
            <person name="Gargeya S."/>
            <person name="Fitzgerald M."/>
            <person name="Haas B."/>
            <person name="Abouelleil A."/>
            <person name="Alvarado L."/>
            <person name="Arachchi H.M."/>
            <person name="Berlin A.M."/>
            <person name="Chapman S.B."/>
            <person name="Dewar J."/>
            <person name="Goldberg J."/>
            <person name="Griggs A."/>
            <person name="Gujja S."/>
            <person name="Hansen M."/>
            <person name="Howarth C."/>
            <person name="Imamovic A."/>
            <person name="Larimer J."/>
            <person name="McCowan C."/>
            <person name="Murphy C."/>
            <person name="Neiman D."/>
            <person name="Pearson M."/>
            <person name="Priest M."/>
            <person name="Roberts A."/>
            <person name="Saif S."/>
            <person name="Shea T."/>
            <person name="Sisk P."/>
            <person name="Sykes S."/>
            <person name="Wortman J."/>
            <person name="Nusbaum C."/>
            <person name="Birren B."/>
        </authorList>
    </citation>
    <scope>NUCLEOTIDE SEQUENCE [LARGE SCALE GENOMIC DNA]</scope>
    <source>
        <strain evidence="13 14">NIPH 3623</strain>
    </source>
</reference>
<dbReference type="Pfam" id="PF07715">
    <property type="entry name" value="Plug"/>
    <property type="match status" value="1"/>
</dbReference>
<comment type="caution">
    <text evidence="13">The sequence shown here is derived from an EMBL/GenBank/DDBJ whole genome shotgun (WGS) entry which is preliminary data.</text>
</comment>
<keyword evidence="10" id="KW-0732">Signal</keyword>
<evidence type="ECO:0000256" key="3">
    <source>
        <dbReference type="ARBA" id="ARBA00022452"/>
    </source>
</evidence>
<dbReference type="PANTHER" id="PTHR30069">
    <property type="entry name" value="TONB-DEPENDENT OUTER MEMBRANE RECEPTOR"/>
    <property type="match status" value="1"/>
</dbReference>
<sequence>MVIIVEKRFFRSLTLPLSKKHSLLLLTPLIFSHYAYAENHEELEKDSVQTLKPIVISASRSEVEQKKASETIVVLKKEDIQKQLAISSNSSDVLSNLLPSYTPSRGKMNGSGETLRGRTPLIMIDGVPQSNPLRPTGREVHTLDFSMVDRIEVIQGANATNGIGATGGVINIITKRPEDGEINQSLNVQTTMPTDQFSSDTLNYKTDYSVNGRDNNFDYLLSMSYEDQGLYIDGKGRPIGVDNTQGDLMDSRMYNILAKLGYQIDDDQHVQASVNRYQIKGKNNYTAVSGDRNAGIPTTSIEQTPPGTAPHNDVWTSSISYEHNNLAGMKLNVMAFNQEFEGLFGADNSPTFQDPGIAPNGTLYDQSRSVGSKFGSKLSLIKDNLFQDHLKLTLGLDTLYDKGKQDLYSTNRTYVPVSRYKSYSPFLQAEVKVLDNLSLHAGARREISTLETDSYTTLARYNNTFVQGGKLDFDKNLFNAGIVYSPLDELTFFANYSEGFGMPDVGRALRAINTPGLSIQNLSNLEPILTENIETGTRVKFGDTNFDLSLFQSSSDFGDRSKYDPETRTFMMAREKTRIRGVDTSVSHQLKNHNLKLSYSYTQGKYDSDENGSLDSRMDGLSIAPNRLVATWGADWTDKLSSYLQINHAFERNFDDPNLNFGGYTLVDGVVAYQLPKGTASVSVSNLLDKDYITYYSQSALNEPKRYFAGRGRSLTLGYSIKF</sequence>
<dbReference type="PROSITE" id="PS52016">
    <property type="entry name" value="TONB_DEPENDENT_REC_3"/>
    <property type="match status" value="1"/>
</dbReference>
<dbReference type="InterPro" id="IPR012910">
    <property type="entry name" value="Plug_dom"/>
</dbReference>
<evidence type="ECO:0000259" key="11">
    <source>
        <dbReference type="Pfam" id="PF00593"/>
    </source>
</evidence>
<dbReference type="GO" id="GO:0044718">
    <property type="term" value="P:siderophore transmembrane transport"/>
    <property type="evidence" value="ECO:0007669"/>
    <property type="project" value="TreeGrafter"/>
</dbReference>
<comment type="subcellular location">
    <subcellularLocation>
        <location evidence="1 8">Cell outer membrane</location>
        <topology evidence="1 8">Multi-pass membrane protein</topology>
    </subcellularLocation>
</comment>
<evidence type="ECO:0000256" key="2">
    <source>
        <dbReference type="ARBA" id="ARBA00022448"/>
    </source>
</evidence>
<dbReference type="GO" id="GO:0009279">
    <property type="term" value="C:cell outer membrane"/>
    <property type="evidence" value="ECO:0007669"/>
    <property type="project" value="UniProtKB-SubCell"/>
</dbReference>
<accession>N9PVG3</accession>
<gene>
    <name evidence="13" type="ORF">F888_02810</name>
</gene>
<evidence type="ECO:0008006" key="15">
    <source>
        <dbReference type="Google" id="ProtNLM"/>
    </source>
</evidence>
<dbReference type="InterPro" id="IPR000531">
    <property type="entry name" value="Beta-barrel_TonB"/>
</dbReference>
<organism evidence="13 14">
    <name type="scientific">Acinetobacter courvalinii</name>
    <dbReference type="NCBI Taxonomy" id="280147"/>
    <lineage>
        <taxon>Bacteria</taxon>
        <taxon>Pseudomonadati</taxon>
        <taxon>Pseudomonadota</taxon>
        <taxon>Gammaproteobacteria</taxon>
        <taxon>Moraxellales</taxon>
        <taxon>Moraxellaceae</taxon>
        <taxon>Acinetobacter</taxon>
    </lineage>
</organism>
<evidence type="ECO:0000256" key="5">
    <source>
        <dbReference type="ARBA" id="ARBA00023077"/>
    </source>
</evidence>
<keyword evidence="6 8" id="KW-0472">Membrane</keyword>
<evidence type="ECO:0000256" key="8">
    <source>
        <dbReference type="PROSITE-ProRule" id="PRU01360"/>
    </source>
</evidence>
<evidence type="ECO:0000256" key="6">
    <source>
        <dbReference type="ARBA" id="ARBA00023136"/>
    </source>
</evidence>
<keyword evidence="5 9" id="KW-0798">TonB box</keyword>
<dbReference type="AlphaFoldDB" id="N9PVG3"/>
<protein>
    <recommendedName>
        <fullName evidence="15">TonB-dependent receptor plug domain-containing protein</fullName>
    </recommendedName>
</protein>
<name>N9PVG3_9GAMM</name>
<feature type="chain" id="PRO_5004149332" description="TonB-dependent receptor plug domain-containing protein" evidence="10">
    <location>
        <begin position="38"/>
        <end position="723"/>
    </location>
</feature>
<feature type="domain" description="TonB-dependent receptor plug" evidence="12">
    <location>
        <begin position="65"/>
        <end position="169"/>
    </location>
</feature>
<dbReference type="InterPro" id="IPR039426">
    <property type="entry name" value="TonB-dep_rcpt-like"/>
</dbReference>
<keyword evidence="14" id="KW-1185">Reference proteome</keyword>
<feature type="domain" description="TonB-dependent receptor-like beta-barrel" evidence="11">
    <location>
        <begin position="266"/>
        <end position="687"/>
    </location>
</feature>
<evidence type="ECO:0000313" key="13">
    <source>
        <dbReference type="EMBL" id="ENX37473.1"/>
    </source>
</evidence>
<dbReference type="CDD" id="cd01347">
    <property type="entry name" value="ligand_gated_channel"/>
    <property type="match status" value="1"/>
</dbReference>
<dbReference type="Gene3D" id="2.40.170.20">
    <property type="entry name" value="TonB-dependent receptor, beta-barrel domain"/>
    <property type="match status" value="1"/>
</dbReference>
<dbReference type="HOGENOM" id="CLU_015930_0_0_6"/>
<feature type="signal peptide" evidence="10">
    <location>
        <begin position="1"/>
        <end position="37"/>
    </location>
</feature>
<dbReference type="GO" id="GO:0015344">
    <property type="term" value="F:siderophore uptake transmembrane transporter activity"/>
    <property type="evidence" value="ECO:0007669"/>
    <property type="project" value="TreeGrafter"/>
</dbReference>
<keyword evidence="7 8" id="KW-0998">Cell outer membrane</keyword>
<evidence type="ECO:0000256" key="1">
    <source>
        <dbReference type="ARBA" id="ARBA00004571"/>
    </source>
</evidence>
<dbReference type="Pfam" id="PF00593">
    <property type="entry name" value="TonB_dep_Rec_b-barrel"/>
    <property type="match status" value="1"/>
</dbReference>
<dbReference type="InterPro" id="IPR037066">
    <property type="entry name" value="Plug_dom_sf"/>
</dbReference>
<dbReference type="SUPFAM" id="SSF56935">
    <property type="entry name" value="Porins"/>
    <property type="match status" value="1"/>
</dbReference>
<dbReference type="Proteomes" id="UP000013200">
    <property type="component" value="Unassembled WGS sequence"/>
</dbReference>
<comment type="similarity">
    <text evidence="8 9">Belongs to the TonB-dependent receptor family.</text>
</comment>
<evidence type="ECO:0000256" key="4">
    <source>
        <dbReference type="ARBA" id="ARBA00022692"/>
    </source>
</evidence>
<evidence type="ECO:0000259" key="12">
    <source>
        <dbReference type="Pfam" id="PF07715"/>
    </source>
</evidence>
<dbReference type="EMBL" id="APSA01000007">
    <property type="protein sequence ID" value="ENX37473.1"/>
    <property type="molecule type" value="Genomic_DNA"/>
</dbReference>
<evidence type="ECO:0000313" key="14">
    <source>
        <dbReference type="Proteomes" id="UP000013200"/>
    </source>
</evidence>
<proteinExistence type="inferred from homology"/>
<dbReference type="InterPro" id="IPR036942">
    <property type="entry name" value="Beta-barrel_TonB_sf"/>
</dbReference>
<evidence type="ECO:0000256" key="7">
    <source>
        <dbReference type="ARBA" id="ARBA00023237"/>
    </source>
</evidence>
<keyword evidence="3 8" id="KW-1134">Transmembrane beta strand</keyword>
<dbReference type="STRING" id="1217698.F888_02810"/>
<keyword evidence="2 8" id="KW-0813">Transport</keyword>